<evidence type="ECO:0000313" key="2">
    <source>
        <dbReference type="Proteomes" id="UP000644507"/>
    </source>
</evidence>
<dbReference type="EMBL" id="BMXI01000010">
    <property type="protein sequence ID" value="GHC57015.1"/>
    <property type="molecule type" value="Genomic_DNA"/>
</dbReference>
<reference evidence="1" key="2">
    <citation type="submission" date="2020-09" db="EMBL/GenBank/DDBJ databases">
        <authorList>
            <person name="Sun Q."/>
            <person name="Kim S."/>
        </authorList>
    </citation>
    <scope>NUCLEOTIDE SEQUENCE</scope>
    <source>
        <strain evidence="1">KCTC 12988</strain>
    </source>
</reference>
<sequence length="276" mass="29603">MKALFLLPLASLAACTPVDEPRMGQSPTGNRPAAVATSQSSLSAAQKAAIGQKIWQNESGGSRNGLTAWNAGEAFPSLGIGHFIWYPTGTTGPYTESFPQFIAFAKQRGANPPAIASNRGCPWPTRIAFQREFNSAAMTSLRDWLASNVSLQTDFIIAKSRASLPKILKAAGSDAARVQANYNRTATSASGQYALIDYVNFKGEGINPNERYNGQGWGLLQVLQEMNGTATGKAAAVEFSQAAMRVMARRVANSGGKDQRWHAGWQNRCATYAQPL</sequence>
<dbReference type="AlphaFoldDB" id="A0A918WMH2"/>
<name>A0A918WMH2_9BACT</name>
<accession>A0A918WMH2</accession>
<gene>
    <name evidence="1" type="ORF">GCM10007100_24800</name>
</gene>
<comment type="caution">
    <text evidence="1">The sequence shown here is derived from an EMBL/GenBank/DDBJ whole genome shotgun (WGS) entry which is preliminary data.</text>
</comment>
<protein>
    <submittedName>
        <fullName evidence="1">Uncharacterized protein</fullName>
    </submittedName>
</protein>
<dbReference type="RefSeq" id="WP_189570339.1">
    <property type="nucleotide sequence ID" value="NZ_BMXI01000010.1"/>
</dbReference>
<keyword evidence="2" id="KW-1185">Reference proteome</keyword>
<proteinExistence type="predicted"/>
<reference evidence="1" key="1">
    <citation type="journal article" date="2014" name="Int. J. Syst. Evol. Microbiol.">
        <title>Complete genome sequence of Corynebacterium casei LMG S-19264T (=DSM 44701T), isolated from a smear-ripened cheese.</title>
        <authorList>
            <consortium name="US DOE Joint Genome Institute (JGI-PGF)"/>
            <person name="Walter F."/>
            <person name="Albersmeier A."/>
            <person name="Kalinowski J."/>
            <person name="Ruckert C."/>
        </authorList>
    </citation>
    <scope>NUCLEOTIDE SEQUENCE</scope>
    <source>
        <strain evidence="1">KCTC 12988</strain>
    </source>
</reference>
<evidence type="ECO:0000313" key="1">
    <source>
        <dbReference type="EMBL" id="GHC57015.1"/>
    </source>
</evidence>
<dbReference type="Proteomes" id="UP000644507">
    <property type="component" value="Unassembled WGS sequence"/>
</dbReference>
<organism evidence="1 2">
    <name type="scientific">Roseibacillus persicicus</name>
    <dbReference type="NCBI Taxonomy" id="454148"/>
    <lineage>
        <taxon>Bacteria</taxon>
        <taxon>Pseudomonadati</taxon>
        <taxon>Verrucomicrobiota</taxon>
        <taxon>Verrucomicrobiia</taxon>
        <taxon>Verrucomicrobiales</taxon>
        <taxon>Verrucomicrobiaceae</taxon>
        <taxon>Roseibacillus</taxon>
    </lineage>
</organism>
<dbReference type="PROSITE" id="PS51257">
    <property type="entry name" value="PROKAR_LIPOPROTEIN"/>
    <property type="match status" value="1"/>
</dbReference>